<evidence type="ECO:0000256" key="2">
    <source>
        <dbReference type="SAM" id="MobiDB-lite"/>
    </source>
</evidence>
<organism evidence="3 4">
    <name type="scientific">Aromia moschata</name>
    <dbReference type="NCBI Taxonomy" id="1265417"/>
    <lineage>
        <taxon>Eukaryota</taxon>
        <taxon>Metazoa</taxon>
        <taxon>Ecdysozoa</taxon>
        <taxon>Arthropoda</taxon>
        <taxon>Hexapoda</taxon>
        <taxon>Insecta</taxon>
        <taxon>Pterygota</taxon>
        <taxon>Neoptera</taxon>
        <taxon>Endopterygota</taxon>
        <taxon>Coleoptera</taxon>
        <taxon>Polyphaga</taxon>
        <taxon>Cucujiformia</taxon>
        <taxon>Chrysomeloidea</taxon>
        <taxon>Cerambycidae</taxon>
        <taxon>Cerambycinae</taxon>
        <taxon>Callichromatini</taxon>
        <taxon>Aromia</taxon>
    </lineage>
</organism>
<keyword evidence="1" id="KW-0175">Coiled coil</keyword>
<gene>
    <name evidence="3" type="ORF">NQ318_014741</name>
</gene>
<accession>A0AAV8ZDT1</accession>
<keyword evidence="4" id="KW-1185">Reference proteome</keyword>
<feature type="region of interest" description="Disordered" evidence="2">
    <location>
        <begin position="432"/>
        <end position="459"/>
    </location>
</feature>
<protein>
    <submittedName>
        <fullName evidence="3">Uncharacterized protein</fullName>
    </submittedName>
</protein>
<dbReference type="Proteomes" id="UP001162162">
    <property type="component" value="Unassembled WGS sequence"/>
</dbReference>
<dbReference type="AlphaFoldDB" id="A0AAV8ZDT1"/>
<comment type="caution">
    <text evidence="3">The sequence shown here is derived from an EMBL/GenBank/DDBJ whole genome shotgun (WGS) entry which is preliminary data.</text>
</comment>
<sequence>MSNLHSFTSDKTLITHDGTVVWSEPVTGRHSLDFSTVSDSTLTDSMNETYATAVEDNETQYLSILETTNDITLEDLHNLTLENPKIQMQEILEYNSENVVENVDANTIDVGNQQVVVFSVDGSDELFGIQFAQDEEGNLQKYQFKFRTTENGQLEAIPDSIELLANDEAENQNLANVNEVLVQEIESHETEVTETPVFFTEDGRDPGIQETHVYIQQGEETVEEYEELRQDDQNVNIYIKGEQGSEPHTDEDCDFDENQEDYDGQQELHYEETEEVPEEQHFEEETVDIKAGILEESLAVQNSSANIKQELLQEDSQEPAAYSEESQDYHPYENHQEIAQGQYEENTMSDANAEEVNIQHDVQGEDYTTIEIEGVHESVLQYQQYISEDDQHIYEDAVTTEGQDLQEGPQHYEQLFIQETQVPVEEMSTEVEAREEDDEHSIDEQFVTETGTENDSDNDDYQIVEGLHITAEGDISEEALPSITGEPETVLQEVVEKPASVVERANILKQTSLLRPMREIRPKGNNNNKTIVYYVVPHVEKENVNSMPVNNTSAAYRQNRSIPRTVLKNSYADYGQDPVRGLVDERMNKRFARSKEAVQARLFNNFISKTTIPHAPVRQTRLPRKQQIKPVDARRNEEIIVQEVMVSSKGFIENVEERLRNKDKLEK</sequence>
<proteinExistence type="predicted"/>
<reference evidence="3" key="1">
    <citation type="journal article" date="2023" name="Insect Mol. Biol.">
        <title>Genome sequencing provides insights into the evolution of gene families encoding plant cell wall-degrading enzymes in longhorned beetles.</title>
        <authorList>
            <person name="Shin N.R."/>
            <person name="Okamura Y."/>
            <person name="Kirsch R."/>
            <person name="Pauchet Y."/>
        </authorList>
    </citation>
    <scope>NUCLEOTIDE SEQUENCE</scope>
    <source>
        <strain evidence="3">AMC_N1</strain>
    </source>
</reference>
<name>A0AAV8ZDT1_9CUCU</name>
<feature type="compositionally biased region" description="Acidic residues" evidence="2">
    <location>
        <begin position="432"/>
        <end position="441"/>
    </location>
</feature>
<feature type="coiled-coil region" evidence="1">
    <location>
        <begin position="164"/>
        <end position="191"/>
    </location>
</feature>
<evidence type="ECO:0000256" key="1">
    <source>
        <dbReference type="SAM" id="Coils"/>
    </source>
</evidence>
<evidence type="ECO:0000313" key="3">
    <source>
        <dbReference type="EMBL" id="KAJ8961493.1"/>
    </source>
</evidence>
<evidence type="ECO:0000313" key="4">
    <source>
        <dbReference type="Proteomes" id="UP001162162"/>
    </source>
</evidence>
<dbReference type="EMBL" id="JAPWTK010000005">
    <property type="protein sequence ID" value="KAJ8961493.1"/>
    <property type="molecule type" value="Genomic_DNA"/>
</dbReference>